<sequence length="562" mass="62096">MFRYRDCSLCGLVVAIVIIVECFLLMVVAVAQDGSWQTLKDDVGISSMHTAVTRFDTAILLDRTNVGLSTLLLPNGRCRVQPLERMSNPDCYAHSVMYDPNANTVRALYVFTDTWCSSGQFFADGSLVQTGGDFEGAKKIRRLVPCQADETCDWVESTTEELAVARWYATSHLLPDGKSMIIMGGRNNPTYEFVPKRFPGEGVYPLELLKTPGYDNLYPFVNLLPDGNLFIFATKDSILLNPYTGEVLRQYPTLPGNSRNYPAAGSSVLLPLSYENGFQTAEVLICGGATQASNATAPASKSCGRMEVTSATPSWLMEDQPVARTMGDMIILPNGDVLIINGAKIGAQGWGKASNPVFQPCQYARNDALNRFRLLAATTVPRMYHSTANLLSDGRILLAGSNTHQYYTFKDTPFPTELRVEAFSPPYLNVNFDDQRPEIIVWPTKMKYGRRYLLSFSVATGALGNLPLGAGQEQRFQGQSSVPVEVNLNSAPFVTHSYAHGQRQLKLETLLVKKWGKRKQQNLQTLLVTAPPSMTVAPPQYYMLFVVNGGIPGKAVWVQVYR</sequence>
<dbReference type="CDD" id="cd02851">
    <property type="entry name" value="E_set_GO_C"/>
    <property type="match status" value="1"/>
</dbReference>
<gene>
    <name evidence="6" type="primary">LOC112289400</name>
    <name evidence="5" type="ORF">PHYPA_015927</name>
</gene>
<dbReference type="PANTHER" id="PTHR32208:SF98">
    <property type="entry name" value="GLYOXAL OXIDASE N-TERMINAL DOMAIN-CONTAINING PROTEIN"/>
    <property type="match status" value="1"/>
</dbReference>
<dbReference type="InterPro" id="IPR015202">
    <property type="entry name" value="GO-like_E_set"/>
</dbReference>
<dbReference type="Pfam" id="PF07250">
    <property type="entry name" value="Glyoxal_oxid_N"/>
    <property type="match status" value="1"/>
</dbReference>
<dbReference type="EMBL" id="ABEU02000012">
    <property type="protein sequence ID" value="PNR43546.1"/>
    <property type="molecule type" value="Genomic_DNA"/>
</dbReference>
<dbReference type="SUPFAM" id="SSF50965">
    <property type="entry name" value="Galactose oxidase, central domain"/>
    <property type="match status" value="1"/>
</dbReference>
<name>A0A2K1JQ56_PHYPA</name>
<dbReference type="PANTHER" id="PTHR32208">
    <property type="entry name" value="SECRETED PROTEIN-RELATED"/>
    <property type="match status" value="1"/>
</dbReference>
<evidence type="ECO:0000256" key="1">
    <source>
        <dbReference type="ARBA" id="ARBA00022729"/>
    </source>
</evidence>
<dbReference type="InterPro" id="IPR014756">
    <property type="entry name" value="Ig_E-set"/>
</dbReference>
<dbReference type="Gene3D" id="2.60.40.10">
    <property type="entry name" value="Immunoglobulins"/>
    <property type="match status" value="1"/>
</dbReference>
<dbReference type="GeneID" id="112289400"/>
<organism evidence="5">
    <name type="scientific">Physcomitrium patens</name>
    <name type="common">Spreading-leaved earth moss</name>
    <name type="synonym">Physcomitrella patens</name>
    <dbReference type="NCBI Taxonomy" id="3218"/>
    <lineage>
        <taxon>Eukaryota</taxon>
        <taxon>Viridiplantae</taxon>
        <taxon>Streptophyta</taxon>
        <taxon>Embryophyta</taxon>
        <taxon>Bryophyta</taxon>
        <taxon>Bryophytina</taxon>
        <taxon>Bryopsida</taxon>
        <taxon>Funariidae</taxon>
        <taxon>Funariales</taxon>
        <taxon>Funariaceae</taxon>
        <taxon>Physcomitrium</taxon>
    </lineage>
</organism>
<dbReference type="STRING" id="3218.A0A2K1JQ56"/>
<dbReference type="OMA" id="VECFLLM"/>
<dbReference type="Proteomes" id="UP000006727">
    <property type="component" value="Chromosome 12"/>
</dbReference>
<dbReference type="Pfam" id="PF09118">
    <property type="entry name" value="GO-like_E_set"/>
    <property type="match status" value="1"/>
</dbReference>
<keyword evidence="2" id="KW-1133">Transmembrane helix</keyword>
<accession>A0A2K1JQ56</accession>
<dbReference type="InterPro" id="IPR037293">
    <property type="entry name" value="Gal_Oxidase_central_sf"/>
</dbReference>
<dbReference type="InterPro" id="IPR011043">
    <property type="entry name" value="Gal_Oxase/kelch_b-propeller"/>
</dbReference>
<feature type="domain" description="Galactose oxidase-like Early set" evidence="4">
    <location>
        <begin position="436"/>
        <end position="560"/>
    </location>
</feature>
<evidence type="ECO:0000313" key="6">
    <source>
        <dbReference type="EnsemblPlants" id="Pp3c12_7500V3.1"/>
    </source>
</evidence>
<dbReference type="KEGG" id="ppp:112289400"/>
<dbReference type="Gramene" id="Pp3c12_7500V3.1">
    <property type="protein sequence ID" value="Pp3c12_7500V3.1"/>
    <property type="gene ID" value="Pp3c12_7500"/>
</dbReference>
<proteinExistence type="predicted"/>
<dbReference type="Gramene" id="Pp3c12_7500V3.2">
    <property type="protein sequence ID" value="Pp3c12_7500V3.2"/>
    <property type="gene ID" value="Pp3c12_7500"/>
</dbReference>
<keyword evidence="1" id="KW-0732">Signal</keyword>
<protein>
    <submittedName>
        <fullName evidence="5 6">Uncharacterized protein</fullName>
    </submittedName>
</protein>
<evidence type="ECO:0000313" key="5">
    <source>
        <dbReference type="EMBL" id="PNR43546.1"/>
    </source>
</evidence>
<dbReference type="AlphaFoldDB" id="A0A2K1JQ56"/>
<dbReference type="Gene3D" id="2.130.10.80">
    <property type="entry name" value="Galactose oxidase/kelch, beta-propeller"/>
    <property type="match status" value="1"/>
</dbReference>
<dbReference type="SUPFAM" id="SSF81296">
    <property type="entry name" value="E set domains"/>
    <property type="match status" value="1"/>
</dbReference>
<reference evidence="5 7" key="1">
    <citation type="journal article" date="2008" name="Science">
        <title>The Physcomitrella genome reveals evolutionary insights into the conquest of land by plants.</title>
        <authorList>
            <person name="Rensing S."/>
            <person name="Lang D."/>
            <person name="Zimmer A."/>
            <person name="Terry A."/>
            <person name="Salamov A."/>
            <person name="Shapiro H."/>
            <person name="Nishiyama T."/>
            <person name="Perroud P.-F."/>
            <person name="Lindquist E."/>
            <person name="Kamisugi Y."/>
            <person name="Tanahashi T."/>
            <person name="Sakakibara K."/>
            <person name="Fujita T."/>
            <person name="Oishi K."/>
            <person name="Shin-I T."/>
            <person name="Kuroki Y."/>
            <person name="Toyoda A."/>
            <person name="Suzuki Y."/>
            <person name="Hashimoto A."/>
            <person name="Yamaguchi K."/>
            <person name="Sugano A."/>
            <person name="Kohara Y."/>
            <person name="Fujiyama A."/>
            <person name="Anterola A."/>
            <person name="Aoki S."/>
            <person name="Ashton N."/>
            <person name="Barbazuk W.B."/>
            <person name="Barker E."/>
            <person name="Bennetzen J."/>
            <person name="Bezanilla M."/>
            <person name="Blankenship R."/>
            <person name="Cho S.H."/>
            <person name="Dutcher S."/>
            <person name="Estelle M."/>
            <person name="Fawcett J.A."/>
            <person name="Gundlach H."/>
            <person name="Hanada K."/>
            <person name="Heyl A."/>
            <person name="Hicks K.A."/>
            <person name="Hugh J."/>
            <person name="Lohr M."/>
            <person name="Mayer K."/>
            <person name="Melkozernov A."/>
            <person name="Murata T."/>
            <person name="Nelson D."/>
            <person name="Pils B."/>
            <person name="Prigge M."/>
            <person name="Reiss B."/>
            <person name="Renner T."/>
            <person name="Rombauts S."/>
            <person name="Rushton P."/>
            <person name="Sanderfoot A."/>
            <person name="Schween G."/>
            <person name="Shiu S.-H."/>
            <person name="Stueber K."/>
            <person name="Theodoulou F.L."/>
            <person name="Tu H."/>
            <person name="Van de Peer Y."/>
            <person name="Verrier P.J."/>
            <person name="Waters E."/>
            <person name="Wood A."/>
            <person name="Yang L."/>
            <person name="Cove D."/>
            <person name="Cuming A."/>
            <person name="Hasebe M."/>
            <person name="Lucas S."/>
            <person name="Mishler D.B."/>
            <person name="Reski R."/>
            <person name="Grigoriev I."/>
            <person name="Quatrano R.S."/>
            <person name="Boore J.L."/>
        </authorList>
    </citation>
    <scope>NUCLEOTIDE SEQUENCE [LARGE SCALE GENOMIC DNA]</scope>
    <source>
        <strain evidence="6 7">cv. Gransden 2004</strain>
    </source>
</reference>
<keyword evidence="2" id="KW-0812">Transmembrane</keyword>
<feature type="transmembrane region" description="Helical" evidence="2">
    <location>
        <begin position="12"/>
        <end position="31"/>
    </location>
</feature>
<reference evidence="5 7" key="2">
    <citation type="journal article" date="2018" name="Plant J.">
        <title>The Physcomitrella patens chromosome-scale assembly reveals moss genome structure and evolution.</title>
        <authorList>
            <person name="Lang D."/>
            <person name="Ullrich K.K."/>
            <person name="Murat F."/>
            <person name="Fuchs J."/>
            <person name="Jenkins J."/>
            <person name="Haas F.B."/>
            <person name="Piednoel M."/>
            <person name="Gundlach H."/>
            <person name="Van Bel M."/>
            <person name="Meyberg R."/>
            <person name="Vives C."/>
            <person name="Morata J."/>
            <person name="Symeonidi A."/>
            <person name="Hiss M."/>
            <person name="Muchero W."/>
            <person name="Kamisugi Y."/>
            <person name="Saleh O."/>
            <person name="Blanc G."/>
            <person name="Decker E.L."/>
            <person name="van Gessel N."/>
            <person name="Grimwood J."/>
            <person name="Hayes R.D."/>
            <person name="Graham S.W."/>
            <person name="Gunter L.E."/>
            <person name="McDaniel S.F."/>
            <person name="Hoernstein S.N.W."/>
            <person name="Larsson A."/>
            <person name="Li F.W."/>
            <person name="Perroud P.F."/>
            <person name="Phillips J."/>
            <person name="Ranjan P."/>
            <person name="Rokshar D.S."/>
            <person name="Rothfels C.J."/>
            <person name="Schneider L."/>
            <person name="Shu S."/>
            <person name="Stevenson D.W."/>
            <person name="Thummler F."/>
            <person name="Tillich M."/>
            <person name="Villarreal Aguilar J.C."/>
            <person name="Widiez T."/>
            <person name="Wong G.K."/>
            <person name="Wymore A."/>
            <person name="Zhang Y."/>
            <person name="Zimmer A.D."/>
            <person name="Quatrano R.S."/>
            <person name="Mayer K.F.X."/>
            <person name="Goodstein D."/>
            <person name="Casacuberta J.M."/>
            <person name="Vandepoele K."/>
            <person name="Reski R."/>
            <person name="Cuming A.C."/>
            <person name="Tuskan G.A."/>
            <person name="Maumus F."/>
            <person name="Salse J."/>
            <person name="Schmutz J."/>
            <person name="Rensing S.A."/>
        </authorList>
    </citation>
    <scope>NUCLEOTIDE SEQUENCE [LARGE SCALE GENOMIC DNA]</scope>
    <source>
        <strain evidence="6 7">cv. Gransden 2004</strain>
    </source>
</reference>
<evidence type="ECO:0000313" key="7">
    <source>
        <dbReference type="Proteomes" id="UP000006727"/>
    </source>
</evidence>
<dbReference type="InterPro" id="IPR009880">
    <property type="entry name" value="Glyoxal_oxidase_N"/>
</dbReference>
<reference evidence="6" key="3">
    <citation type="submission" date="2020-12" db="UniProtKB">
        <authorList>
            <consortium name="EnsemblPlants"/>
        </authorList>
    </citation>
    <scope>IDENTIFICATION</scope>
</reference>
<evidence type="ECO:0000259" key="3">
    <source>
        <dbReference type="Pfam" id="PF07250"/>
    </source>
</evidence>
<dbReference type="EnsemblPlants" id="Pp3c12_7500V3.1">
    <property type="protein sequence ID" value="Pp3c12_7500V3.1"/>
    <property type="gene ID" value="Pp3c12_7500"/>
</dbReference>
<keyword evidence="2" id="KW-0472">Membrane</keyword>
<evidence type="ECO:0000259" key="4">
    <source>
        <dbReference type="Pfam" id="PF09118"/>
    </source>
</evidence>
<dbReference type="PaxDb" id="3218-PP1S56_214V6.1"/>
<dbReference type="InterPro" id="IPR013783">
    <property type="entry name" value="Ig-like_fold"/>
</dbReference>
<dbReference type="RefSeq" id="XP_024390344.1">
    <property type="nucleotide sequence ID" value="XM_024534576.2"/>
</dbReference>
<dbReference type="EnsemblPlants" id="Pp3c12_7500V3.2">
    <property type="protein sequence ID" value="Pp3c12_7500V3.2"/>
    <property type="gene ID" value="Pp3c12_7500"/>
</dbReference>
<keyword evidence="7" id="KW-1185">Reference proteome</keyword>
<feature type="domain" description="Glyoxal oxidase N-terminal" evidence="3">
    <location>
        <begin position="48"/>
        <end position="427"/>
    </location>
</feature>
<evidence type="ECO:0000256" key="2">
    <source>
        <dbReference type="SAM" id="Phobius"/>
    </source>
</evidence>
<dbReference type="OrthoDB" id="2019572at2759"/>